<evidence type="ECO:0000259" key="2">
    <source>
        <dbReference type="PROSITE" id="PS50056"/>
    </source>
</evidence>
<dbReference type="EMBL" id="BAAAMY010000004">
    <property type="protein sequence ID" value="GAA1914707.1"/>
    <property type="molecule type" value="Genomic_DNA"/>
</dbReference>
<dbReference type="Proteomes" id="UP001501612">
    <property type="component" value="Unassembled WGS sequence"/>
</dbReference>
<dbReference type="PROSITE" id="PS50056">
    <property type="entry name" value="TYR_PHOSPHATASE_2"/>
    <property type="match status" value="1"/>
</dbReference>
<dbReference type="PROSITE" id="PS00383">
    <property type="entry name" value="TYR_PHOSPHATASE_1"/>
    <property type="match status" value="1"/>
</dbReference>
<proteinExistence type="inferred from homology"/>
<comment type="similarity">
    <text evidence="1">Belongs to the protein-tyrosine phosphatase family.</text>
</comment>
<protein>
    <recommendedName>
        <fullName evidence="2">Tyrosine specific protein phosphatases domain-containing protein</fullName>
    </recommendedName>
</protein>
<sequence>MDPEQLVAARTLELDGALNLRDLGGLPAADGRWVRRGQVLRGAYPGFADPATSPHAAAQVADLGLRSVVDLRRASEAETENPPWADHGVTWLRWPLVAAEGDSWTARYAGYLATRPETVVGAARAVMDPAQRPTLFHCAAGKDRTGTLAALLLDVLGVPAEVVVADYAHSAAAVAAVLDRLRDRPPYDAMLAGTTLAGQTPRADTMADFLAGLAAQGGAEAWLVAHGVPQAEVDAFRADLLEDGPAA</sequence>
<dbReference type="InterPro" id="IPR029021">
    <property type="entry name" value="Prot-tyrosine_phosphatase-like"/>
</dbReference>
<dbReference type="InterPro" id="IPR026893">
    <property type="entry name" value="Tyr/Ser_Pase_IphP-type"/>
</dbReference>
<dbReference type="RefSeq" id="WP_344005757.1">
    <property type="nucleotide sequence ID" value="NZ_BAAAMY010000004.1"/>
</dbReference>
<reference evidence="3 4" key="1">
    <citation type="journal article" date="2019" name="Int. J. Syst. Evol. Microbiol.">
        <title>The Global Catalogue of Microorganisms (GCM) 10K type strain sequencing project: providing services to taxonomists for standard genome sequencing and annotation.</title>
        <authorList>
            <consortium name="The Broad Institute Genomics Platform"/>
            <consortium name="The Broad Institute Genome Sequencing Center for Infectious Disease"/>
            <person name="Wu L."/>
            <person name="Ma J."/>
        </authorList>
    </citation>
    <scope>NUCLEOTIDE SEQUENCE [LARGE SCALE GENOMIC DNA]</scope>
    <source>
        <strain evidence="3 4">JCM 14046</strain>
    </source>
</reference>
<dbReference type="Gene3D" id="3.90.190.10">
    <property type="entry name" value="Protein tyrosine phosphatase superfamily"/>
    <property type="match status" value="1"/>
</dbReference>
<name>A0ABN2PBF9_9ACTN</name>
<dbReference type="InterPro" id="IPR016130">
    <property type="entry name" value="Tyr_Pase_AS"/>
</dbReference>
<evidence type="ECO:0000256" key="1">
    <source>
        <dbReference type="ARBA" id="ARBA00009580"/>
    </source>
</evidence>
<dbReference type="Pfam" id="PF13350">
    <property type="entry name" value="Y_phosphatase3"/>
    <property type="match status" value="1"/>
</dbReference>
<feature type="domain" description="Tyrosine specific protein phosphatases" evidence="2">
    <location>
        <begin position="117"/>
        <end position="186"/>
    </location>
</feature>
<gene>
    <name evidence="3" type="ORF">GCM10009737_15130</name>
</gene>
<keyword evidence="4" id="KW-1185">Reference proteome</keyword>
<accession>A0ABN2PBF9</accession>
<evidence type="ECO:0000313" key="4">
    <source>
        <dbReference type="Proteomes" id="UP001501612"/>
    </source>
</evidence>
<dbReference type="InterPro" id="IPR000387">
    <property type="entry name" value="Tyr_Pase_dom"/>
</dbReference>
<dbReference type="PANTHER" id="PTHR31126:SF1">
    <property type="entry name" value="TYROSINE SPECIFIC PROTEIN PHOSPHATASES DOMAIN-CONTAINING PROTEIN"/>
    <property type="match status" value="1"/>
</dbReference>
<comment type="caution">
    <text evidence="3">The sequence shown here is derived from an EMBL/GenBank/DDBJ whole genome shotgun (WGS) entry which is preliminary data.</text>
</comment>
<dbReference type="SUPFAM" id="SSF52799">
    <property type="entry name" value="(Phosphotyrosine protein) phosphatases II"/>
    <property type="match status" value="1"/>
</dbReference>
<evidence type="ECO:0000313" key="3">
    <source>
        <dbReference type="EMBL" id="GAA1914707.1"/>
    </source>
</evidence>
<dbReference type="PANTHER" id="PTHR31126">
    <property type="entry name" value="TYROSINE-PROTEIN PHOSPHATASE"/>
    <property type="match status" value="1"/>
</dbReference>
<organism evidence="3 4">
    <name type="scientific">Nocardioides lentus</name>
    <dbReference type="NCBI Taxonomy" id="338077"/>
    <lineage>
        <taxon>Bacteria</taxon>
        <taxon>Bacillati</taxon>
        <taxon>Actinomycetota</taxon>
        <taxon>Actinomycetes</taxon>
        <taxon>Propionibacteriales</taxon>
        <taxon>Nocardioidaceae</taxon>
        <taxon>Nocardioides</taxon>
    </lineage>
</organism>